<comment type="function">
    <text evidence="9">Acts as a magnesium transporter.</text>
</comment>
<keyword evidence="8" id="KW-0129">CBS domain</keyword>
<dbReference type="InterPro" id="IPR006667">
    <property type="entry name" value="SLC41_membr_dom"/>
</dbReference>
<feature type="transmembrane region" description="Helical" evidence="9">
    <location>
        <begin position="303"/>
        <end position="324"/>
    </location>
</feature>
<reference evidence="11 12" key="1">
    <citation type="submission" date="2018-09" db="EMBL/GenBank/DDBJ databases">
        <authorList>
            <person name="Postec A."/>
        </authorList>
    </citation>
    <scope>NUCLEOTIDE SEQUENCE [LARGE SCALE GENOMIC DNA]</scope>
    <source>
        <strain evidence="11">70B-A</strain>
    </source>
</reference>
<gene>
    <name evidence="11" type="primary">mgtE</name>
    <name evidence="11" type="ORF">PATL70BA_0989</name>
</gene>
<dbReference type="GO" id="GO:0046872">
    <property type="term" value="F:metal ion binding"/>
    <property type="evidence" value="ECO:0007669"/>
    <property type="project" value="UniProtKB-KW"/>
</dbReference>
<feature type="transmembrane region" description="Helical" evidence="9">
    <location>
        <begin position="280"/>
        <end position="297"/>
    </location>
</feature>
<dbReference type="RefSeq" id="WP_330510239.1">
    <property type="nucleotide sequence ID" value="NZ_LR130778.1"/>
</dbReference>
<dbReference type="KEGG" id="cbar:PATL70BA_0989"/>
<keyword evidence="12" id="KW-1185">Reference proteome</keyword>
<comment type="similarity">
    <text evidence="2 9">Belongs to the SLC41A transporter family.</text>
</comment>
<evidence type="ECO:0000256" key="6">
    <source>
        <dbReference type="ARBA" id="ARBA00022989"/>
    </source>
</evidence>
<dbReference type="InterPro" id="IPR006668">
    <property type="entry name" value="Mg_transptr_MgtE_intracell_dom"/>
</dbReference>
<organism evidence="11 12">
    <name type="scientific">Petrocella atlantisensis</name>
    <dbReference type="NCBI Taxonomy" id="2173034"/>
    <lineage>
        <taxon>Bacteria</taxon>
        <taxon>Bacillati</taxon>
        <taxon>Bacillota</taxon>
        <taxon>Clostridia</taxon>
        <taxon>Lachnospirales</taxon>
        <taxon>Vallitaleaceae</taxon>
        <taxon>Petrocella</taxon>
    </lineage>
</organism>
<dbReference type="EMBL" id="LR130778">
    <property type="protein sequence ID" value="VDN46865.1"/>
    <property type="molecule type" value="Genomic_DNA"/>
</dbReference>
<protein>
    <recommendedName>
        <fullName evidence="9">Magnesium transporter MgtE</fullName>
    </recommendedName>
</protein>
<keyword evidence="7 9" id="KW-0472">Membrane</keyword>
<keyword evidence="9" id="KW-1003">Cell membrane</keyword>
<dbReference type="SUPFAM" id="SSF158791">
    <property type="entry name" value="MgtE N-terminal domain-like"/>
    <property type="match status" value="1"/>
</dbReference>
<dbReference type="Pfam" id="PF00571">
    <property type="entry name" value="CBS"/>
    <property type="match status" value="2"/>
</dbReference>
<dbReference type="Gene3D" id="1.25.60.10">
    <property type="entry name" value="MgtE N-terminal domain-like"/>
    <property type="match status" value="1"/>
</dbReference>
<evidence type="ECO:0000259" key="10">
    <source>
        <dbReference type="PROSITE" id="PS51371"/>
    </source>
</evidence>
<evidence type="ECO:0000256" key="7">
    <source>
        <dbReference type="ARBA" id="ARBA00023136"/>
    </source>
</evidence>
<dbReference type="InterPro" id="IPR000644">
    <property type="entry name" value="CBS_dom"/>
</dbReference>
<dbReference type="GO" id="GO:0005886">
    <property type="term" value="C:plasma membrane"/>
    <property type="evidence" value="ECO:0007669"/>
    <property type="project" value="UniProtKB-SubCell"/>
</dbReference>
<comment type="subcellular location">
    <subcellularLocation>
        <location evidence="9">Cell membrane</location>
        <topology evidence="9">Multi-pass membrane protein</topology>
    </subcellularLocation>
    <subcellularLocation>
        <location evidence="1">Membrane</location>
        <topology evidence="1">Multi-pass membrane protein</topology>
    </subcellularLocation>
</comment>
<evidence type="ECO:0000256" key="3">
    <source>
        <dbReference type="ARBA" id="ARBA00022448"/>
    </source>
</evidence>
<dbReference type="Pfam" id="PF03448">
    <property type="entry name" value="MgtE_N"/>
    <property type="match status" value="1"/>
</dbReference>
<evidence type="ECO:0000313" key="12">
    <source>
        <dbReference type="Proteomes" id="UP000279029"/>
    </source>
</evidence>
<dbReference type="PANTHER" id="PTHR43773">
    <property type="entry name" value="MAGNESIUM TRANSPORTER MGTE"/>
    <property type="match status" value="1"/>
</dbReference>
<keyword evidence="3 9" id="KW-0813">Transport</keyword>
<keyword evidence="6 9" id="KW-1133">Transmembrane helix</keyword>
<dbReference type="Pfam" id="PF01769">
    <property type="entry name" value="MgtE"/>
    <property type="match status" value="1"/>
</dbReference>
<evidence type="ECO:0000313" key="11">
    <source>
        <dbReference type="EMBL" id="VDN46865.1"/>
    </source>
</evidence>
<feature type="domain" description="CBS" evidence="10">
    <location>
        <begin position="196"/>
        <end position="252"/>
    </location>
</feature>
<keyword evidence="9" id="KW-0479">Metal-binding</keyword>
<evidence type="ECO:0000256" key="9">
    <source>
        <dbReference type="RuleBase" id="RU362011"/>
    </source>
</evidence>
<evidence type="ECO:0000256" key="2">
    <source>
        <dbReference type="ARBA" id="ARBA00009749"/>
    </source>
</evidence>
<keyword evidence="5 9" id="KW-0460">Magnesium</keyword>
<feature type="transmembrane region" description="Helical" evidence="9">
    <location>
        <begin position="418"/>
        <end position="442"/>
    </location>
</feature>
<dbReference type="PROSITE" id="PS51371">
    <property type="entry name" value="CBS"/>
    <property type="match status" value="2"/>
</dbReference>
<evidence type="ECO:0000256" key="1">
    <source>
        <dbReference type="ARBA" id="ARBA00004141"/>
    </source>
</evidence>
<accession>A0A3P7NVF7</accession>
<comment type="subunit">
    <text evidence="9">Homodimer.</text>
</comment>
<dbReference type="AlphaFoldDB" id="A0A3P7NVF7"/>
<dbReference type="InterPro" id="IPR006669">
    <property type="entry name" value="MgtE_transporter"/>
</dbReference>
<dbReference type="SMART" id="SM00116">
    <property type="entry name" value="CBS"/>
    <property type="match status" value="2"/>
</dbReference>
<evidence type="ECO:0000256" key="8">
    <source>
        <dbReference type="PROSITE-ProRule" id="PRU00703"/>
    </source>
</evidence>
<dbReference type="SUPFAM" id="SSF161093">
    <property type="entry name" value="MgtE membrane domain-like"/>
    <property type="match status" value="1"/>
</dbReference>
<dbReference type="InterPro" id="IPR046342">
    <property type="entry name" value="CBS_dom_sf"/>
</dbReference>
<dbReference type="GO" id="GO:0015095">
    <property type="term" value="F:magnesium ion transmembrane transporter activity"/>
    <property type="evidence" value="ECO:0007669"/>
    <property type="project" value="UniProtKB-UniRule"/>
</dbReference>
<dbReference type="Proteomes" id="UP000279029">
    <property type="component" value="Chromosome"/>
</dbReference>
<sequence>MNINELLELINEKAYKQIRTRLVDLQEADIAELIEELEDRDALIVYRLLPKEIAADVFAFLDIETQSEISMLISEKELAYIINELNFDDKIDLLEEMPANVVKMILRDASDKERKLINQFLNYKEASAGSLMTIEFVDLRADMTVENAMSRIRRIGITKETIYTCFVTDNTRRLEGIVTLKELVLSPQEHLVGEIMETEVISVSTTDDQEVIANIFKKYDFLSLPVVDHENRLVGIITIDDVVDVIEEETTEDFQKMAAIEPSDMEYMSMTSFELAKRRLMWLVILMFSATITEYISNENTYLTAQFAILFGVIPMLMSTGGNAGAQSSTLVIRGITLGEIDFNDFLAVIWKEIKVGLYIGGTLGGLNFTRILLLRQDLKLASIVGLTLIGTSVTATTVGGMLPILAKKLKLDPATMANPLITTITDALTLIIFFAISAIILL</sequence>
<dbReference type="CDD" id="cd04606">
    <property type="entry name" value="CBS_pair_Mg_transporter"/>
    <property type="match status" value="1"/>
</dbReference>
<dbReference type="SMART" id="SM00924">
    <property type="entry name" value="MgtE_N"/>
    <property type="match status" value="1"/>
</dbReference>
<dbReference type="NCBIfam" id="TIGR00400">
    <property type="entry name" value="mgtE"/>
    <property type="match status" value="1"/>
</dbReference>
<dbReference type="InterPro" id="IPR036739">
    <property type="entry name" value="SLC41_membr_dom_sf"/>
</dbReference>
<dbReference type="InterPro" id="IPR038076">
    <property type="entry name" value="MgtE_N_sf"/>
</dbReference>
<evidence type="ECO:0000256" key="5">
    <source>
        <dbReference type="ARBA" id="ARBA00022842"/>
    </source>
</evidence>
<feature type="domain" description="CBS" evidence="10">
    <location>
        <begin position="132"/>
        <end position="195"/>
    </location>
</feature>
<feature type="transmembrane region" description="Helical" evidence="9">
    <location>
        <begin position="381"/>
        <end position="406"/>
    </location>
</feature>
<dbReference type="Gene3D" id="3.10.580.10">
    <property type="entry name" value="CBS-domain"/>
    <property type="match status" value="1"/>
</dbReference>
<proteinExistence type="inferred from homology"/>
<dbReference type="SUPFAM" id="SSF54631">
    <property type="entry name" value="CBS-domain pair"/>
    <property type="match status" value="1"/>
</dbReference>
<feature type="transmembrane region" description="Helical" evidence="9">
    <location>
        <begin position="356"/>
        <end position="375"/>
    </location>
</feature>
<name>A0A3P7NVF7_9FIRM</name>
<dbReference type="Gene3D" id="1.10.357.20">
    <property type="entry name" value="SLC41 divalent cation transporters, integral membrane domain"/>
    <property type="match status" value="1"/>
</dbReference>
<dbReference type="PANTHER" id="PTHR43773:SF1">
    <property type="entry name" value="MAGNESIUM TRANSPORTER MGTE"/>
    <property type="match status" value="1"/>
</dbReference>
<keyword evidence="4 9" id="KW-0812">Transmembrane</keyword>
<evidence type="ECO:0000256" key="4">
    <source>
        <dbReference type="ARBA" id="ARBA00022692"/>
    </source>
</evidence>